<keyword evidence="1 4" id="KW-0547">Nucleotide-binding</keyword>
<accession>A0AA86UFV0</accession>
<dbReference type="InterPro" id="IPR027417">
    <property type="entry name" value="P-loop_NTPase"/>
</dbReference>
<keyword evidence="11" id="KW-1185">Reference proteome</keyword>
<dbReference type="PROSITE" id="PS00674">
    <property type="entry name" value="AAA"/>
    <property type="match status" value="2"/>
</dbReference>
<reference evidence="9 11" key="2">
    <citation type="submission" date="2024-07" db="EMBL/GenBank/DDBJ databases">
        <authorList>
            <person name="Akdeniz Z."/>
        </authorList>
    </citation>
    <scope>NUCLEOTIDE SEQUENCE [LARGE SCALE GENOMIC DNA]</scope>
</reference>
<dbReference type="Proteomes" id="UP001642409">
    <property type="component" value="Unassembled WGS sequence"/>
</dbReference>
<evidence type="ECO:0000313" key="11">
    <source>
        <dbReference type="Proteomes" id="UP001642409"/>
    </source>
</evidence>
<dbReference type="InterPro" id="IPR003959">
    <property type="entry name" value="ATPase_AAA_core"/>
</dbReference>
<dbReference type="GO" id="GO:0003723">
    <property type="term" value="F:RNA binding"/>
    <property type="evidence" value="ECO:0007669"/>
    <property type="project" value="TreeGrafter"/>
</dbReference>
<dbReference type="InterPro" id="IPR041569">
    <property type="entry name" value="AAA_lid_3"/>
</dbReference>
<dbReference type="EMBL" id="CATOUU010000824">
    <property type="protein sequence ID" value="CAI9951490.1"/>
    <property type="molecule type" value="Genomic_DNA"/>
</dbReference>
<evidence type="ECO:0000313" key="7">
    <source>
        <dbReference type="EMBL" id="CAI9950216.1"/>
    </source>
</evidence>
<dbReference type="Gene3D" id="1.10.8.60">
    <property type="match status" value="2"/>
</dbReference>
<evidence type="ECO:0000313" key="9">
    <source>
        <dbReference type="EMBL" id="CAL6038030.1"/>
    </source>
</evidence>
<evidence type="ECO:0000256" key="2">
    <source>
        <dbReference type="ARBA" id="ARBA00022840"/>
    </source>
</evidence>
<dbReference type="GO" id="GO:0042254">
    <property type="term" value="P:ribosome biogenesis"/>
    <property type="evidence" value="ECO:0007669"/>
    <property type="project" value="TreeGrafter"/>
</dbReference>
<organism evidence="7">
    <name type="scientific">Hexamita inflata</name>
    <dbReference type="NCBI Taxonomy" id="28002"/>
    <lineage>
        <taxon>Eukaryota</taxon>
        <taxon>Metamonada</taxon>
        <taxon>Diplomonadida</taxon>
        <taxon>Hexamitidae</taxon>
        <taxon>Hexamitinae</taxon>
        <taxon>Hexamita</taxon>
    </lineage>
</organism>
<reference evidence="7" key="1">
    <citation type="submission" date="2023-06" db="EMBL/GenBank/DDBJ databases">
        <authorList>
            <person name="Kurt Z."/>
        </authorList>
    </citation>
    <scope>NUCLEOTIDE SEQUENCE</scope>
</reference>
<proteinExistence type="inferred from homology"/>
<feature type="region of interest" description="Disordered" evidence="5">
    <location>
        <begin position="27"/>
        <end position="49"/>
    </location>
</feature>
<dbReference type="AlphaFoldDB" id="A0AA86UFV0"/>
<feature type="domain" description="AAA+ ATPase" evidence="6">
    <location>
        <begin position="96"/>
        <end position="254"/>
    </location>
</feature>
<gene>
    <name evidence="9" type="ORF">HINF_LOCUS37173</name>
    <name evidence="7" type="ORF">HINF_LOCUS37861</name>
    <name evidence="8" type="ORF">HINF_LOCUS39135</name>
    <name evidence="10" type="ORF">HINF_LOCUS40567</name>
</gene>
<feature type="domain" description="AAA+ ATPase" evidence="6">
    <location>
        <begin position="371"/>
        <end position="510"/>
    </location>
</feature>
<dbReference type="InterPro" id="IPR050168">
    <property type="entry name" value="AAA_ATPase_domain"/>
</dbReference>
<dbReference type="SUPFAM" id="SSF52540">
    <property type="entry name" value="P-loop containing nucleoside triphosphate hydrolases"/>
    <property type="match status" value="2"/>
</dbReference>
<protein>
    <submittedName>
        <fullName evidence="7">AAA family ATPase</fullName>
    </submittedName>
    <submittedName>
        <fullName evidence="9">AAA_family ATPase</fullName>
    </submittedName>
</protein>
<keyword evidence="2 4" id="KW-0067">ATP-binding</keyword>
<dbReference type="PANTHER" id="PTHR23077">
    <property type="entry name" value="AAA-FAMILY ATPASE"/>
    <property type="match status" value="1"/>
</dbReference>
<evidence type="ECO:0000256" key="3">
    <source>
        <dbReference type="ARBA" id="ARBA00023054"/>
    </source>
</evidence>
<name>A0AA86UFV0_9EUKA</name>
<dbReference type="FunFam" id="3.40.50.300:FF:001025">
    <property type="entry name" value="ATPase family, AAA domain-containing 2B"/>
    <property type="match status" value="1"/>
</dbReference>
<dbReference type="GO" id="GO:0016887">
    <property type="term" value="F:ATP hydrolysis activity"/>
    <property type="evidence" value="ECO:0007669"/>
    <property type="project" value="InterPro"/>
</dbReference>
<dbReference type="GO" id="GO:0005524">
    <property type="term" value="F:ATP binding"/>
    <property type="evidence" value="ECO:0007669"/>
    <property type="project" value="UniProtKB-KW"/>
</dbReference>
<dbReference type="Pfam" id="PF17862">
    <property type="entry name" value="AAA_lid_3"/>
    <property type="match status" value="1"/>
</dbReference>
<feature type="compositionally biased region" description="Low complexity" evidence="5">
    <location>
        <begin position="27"/>
        <end position="47"/>
    </location>
</feature>
<dbReference type="Gene3D" id="3.40.50.300">
    <property type="entry name" value="P-loop containing nucleotide triphosphate hydrolases"/>
    <property type="match status" value="2"/>
</dbReference>
<comment type="similarity">
    <text evidence="4">Belongs to the AAA ATPase family.</text>
</comment>
<sequence length="602" mass="66753">MQNIIAPDLNTVKGVNRQSFRSIPLVQQVAQPKQQAPQKQQKQPEQQGDQVSFIKDAQPVKLSNLGGITYLTPQITNLIENAILRPDCFRRYGAEPPTGVLLTGPTGVGKTVLAHAIYNHINDEFVNLNGSITSTSSTQPGQNQCVTFLQTNATDLISSKTGESEQLIKTLFEQAIQNQPSVIFIDQLDILAIKSENATREFEKRLVAQLNNQLDTVQGHRVIVLGATSKLTQLDTSLRRPGRFDVEIEILVPNRVQRCEILSKILTSLPQSEISEIAALTPGYVPADIYQLLREASIDANIKQQPQLTIDNFKVAVKKVQPTAKREGFATIPEFSLNQIGGLEEVKRMLQMHILKPIKNPVQYQKLGLKTHTGVILYGAPGNGKSLLGRAIASQAEANFISVKGPELLNQYVGESERAVRVLFERARAARPVVLFLDECECLCRQRGSGGGNSEVTDRIVNQFLTELDGVGSDRDGVFIIAATNRIDLLDKAIMRPGRLEKAIYVPLPDQQQMADILLKQTMNCAMDQNVTLEFFQEICSKLIGYSGADLQAITREAGLCCVERDGDQISQADFQTAITRVRRSVSEKDLEYYKTAQMKWE</sequence>
<dbReference type="EMBL" id="CATOUU010000807">
    <property type="protein sequence ID" value="CAI9950216.1"/>
    <property type="molecule type" value="Genomic_DNA"/>
</dbReference>
<dbReference type="SMART" id="SM00382">
    <property type="entry name" value="AAA"/>
    <property type="match status" value="2"/>
</dbReference>
<dbReference type="GO" id="GO:0005634">
    <property type="term" value="C:nucleus"/>
    <property type="evidence" value="ECO:0007669"/>
    <property type="project" value="TreeGrafter"/>
</dbReference>
<comment type="caution">
    <text evidence="7">The sequence shown here is derived from an EMBL/GenBank/DDBJ whole genome shotgun (WGS) entry which is preliminary data.</text>
</comment>
<evidence type="ECO:0000259" key="6">
    <source>
        <dbReference type="SMART" id="SM00382"/>
    </source>
</evidence>
<dbReference type="InterPro" id="IPR003593">
    <property type="entry name" value="AAA+_ATPase"/>
</dbReference>
<dbReference type="PANTHER" id="PTHR23077:SF171">
    <property type="entry name" value="NUCLEAR VALOSIN-CONTAINING PROTEIN-LIKE"/>
    <property type="match status" value="1"/>
</dbReference>
<dbReference type="EMBL" id="CAXDID020000138">
    <property type="protein sequence ID" value="CAL6038030.1"/>
    <property type="molecule type" value="Genomic_DNA"/>
</dbReference>
<dbReference type="GO" id="GO:1990275">
    <property type="term" value="F:preribosome binding"/>
    <property type="evidence" value="ECO:0007669"/>
    <property type="project" value="TreeGrafter"/>
</dbReference>
<dbReference type="Pfam" id="PF00004">
    <property type="entry name" value="AAA"/>
    <property type="match status" value="2"/>
</dbReference>
<evidence type="ECO:0000256" key="1">
    <source>
        <dbReference type="ARBA" id="ARBA00022741"/>
    </source>
</evidence>
<evidence type="ECO:0000313" key="8">
    <source>
        <dbReference type="EMBL" id="CAI9951490.1"/>
    </source>
</evidence>
<dbReference type="EMBL" id="CAXDID020000160">
    <property type="protein sequence ID" value="CAL6044455.1"/>
    <property type="molecule type" value="Genomic_DNA"/>
</dbReference>
<evidence type="ECO:0000313" key="10">
    <source>
        <dbReference type="EMBL" id="CAL6044455.1"/>
    </source>
</evidence>
<keyword evidence="3" id="KW-0175">Coiled coil</keyword>
<evidence type="ECO:0000256" key="5">
    <source>
        <dbReference type="SAM" id="MobiDB-lite"/>
    </source>
</evidence>
<evidence type="ECO:0000256" key="4">
    <source>
        <dbReference type="RuleBase" id="RU003651"/>
    </source>
</evidence>
<dbReference type="InterPro" id="IPR003960">
    <property type="entry name" value="ATPase_AAA_CS"/>
</dbReference>